<accession>A0AAE9E652</accession>
<dbReference type="KEGG" id="cbr:CBG_24756"/>
<protein>
    <submittedName>
        <fullName evidence="3">Uncharacterized protein</fullName>
    </submittedName>
</protein>
<evidence type="ECO:0000313" key="4">
    <source>
        <dbReference type="Proteomes" id="UP000827892"/>
    </source>
</evidence>
<sequence length="212" mass="25085">MVIFKDHLTGDVLMEAENGKFEFVEKLFFKFRADYINVETESNETKTVIDVIWKYKMKKFDMWRVEKDIFDFGEKLGELVEMKMCKDNADFTHMVDYIFNLRAWFRANRETKGIKVFMGPSSTYMHHAYAKNYTPVFLKEENGIPFVYIFRETVNVEGLIEEELEGMTLEEKSDQVFPEEPKTYHEEEKKTSEENHKNADNLTKMTAEAAAQ</sequence>
<proteinExistence type="predicted"/>
<dbReference type="Proteomes" id="UP000827892">
    <property type="component" value="Chromosome I"/>
</dbReference>
<evidence type="ECO:0000313" key="2">
    <source>
        <dbReference type="EMBL" id="ULU12175.1"/>
    </source>
</evidence>
<dbReference type="AlphaFoldDB" id="A0AAE9E652"/>
<feature type="region of interest" description="Disordered" evidence="1">
    <location>
        <begin position="170"/>
        <end position="212"/>
    </location>
</feature>
<dbReference type="EMBL" id="CP090891">
    <property type="protein sequence ID" value="ULU12175.1"/>
    <property type="molecule type" value="Genomic_DNA"/>
</dbReference>
<evidence type="ECO:0000256" key="1">
    <source>
        <dbReference type="SAM" id="MobiDB-lite"/>
    </source>
</evidence>
<gene>
    <name evidence="2" type="ORF">L3Y34_015484</name>
    <name evidence="3" type="ORF">L5515_001562</name>
</gene>
<evidence type="ECO:0000313" key="3">
    <source>
        <dbReference type="EMBL" id="UMM13131.1"/>
    </source>
</evidence>
<keyword evidence="5" id="KW-1185">Reference proteome</keyword>
<organism evidence="3 5">
    <name type="scientific">Caenorhabditis briggsae</name>
    <dbReference type="NCBI Taxonomy" id="6238"/>
    <lineage>
        <taxon>Eukaryota</taxon>
        <taxon>Metazoa</taxon>
        <taxon>Ecdysozoa</taxon>
        <taxon>Nematoda</taxon>
        <taxon>Chromadorea</taxon>
        <taxon>Rhabditida</taxon>
        <taxon>Rhabditina</taxon>
        <taxon>Rhabditomorpha</taxon>
        <taxon>Rhabditoidea</taxon>
        <taxon>Rhabditidae</taxon>
        <taxon>Peloderinae</taxon>
        <taxon>Caenorhabditis</taxon>
    </lineage>
</organism>
<dbReference type="KEGG" id="cbr:CBG_02255"/>
<dbReference type="OMA" id="YIFKETV"/>
<dbReference type="EMBL" id="CP092620">
    <property type="protein sequence ID" value="UMM13131.1"/>
    <property type="molecule type" value="Genomic_DNA"/>
</dbReference>
<dbReference type="Proteomes" id="UP000829354">
    <property type="component" value="Chromosome I"/>
</dbReference>
<name>A0AAE9E652_CAEBR</name>
<reference evidence="3 5" key="1">
    <citation type="submission" date="2022-04" db="EMBL/GenBank/DDBJ databases">
        <title>Chromosome-level reference genomes for two strains of Caenorhabditis briggsae: an improved platform for comparative genomics.</title>
        <authorList>
            <person name="Stevens L."/>
            <person name="Andersen E."/>
        </authorList>
    </citation>
    <scope>NUCLEOTIDE SEQUENCE [LARGE SCALE GENOMIC DNA]</scope>
    <source>
        <strain evidence="3">VX34</strain>
        <tissue evidence="3">Whole-organism</tissue>
    </source>
</reference>
<evidence type="ECO:0000313" key="5">
    <source>
        <dbReference type="Proteomes" id="UP000829354"/>
    </source>
</evidence>
<reference evidence="2 4" key="2">
    <citation type="submission" date="2022-05" db="EMBL/GenBank/DDBJ databases">
        <title>Chromosome-level reference genomes for two strains of Caenorhabditis briggsae: an improved platform for comparative genomics.</title>
        <authorList>
            <person name="Stevens L."/>
            <person name="Andersen E.C."/>
        </authorList>
    </citation>
    <scope>NUCLEOTIDE SEQUENCE [LARGE SCALE GENOMIC DNA]</scope>
    <source>
        <strain evidence="2">QX1410_ONT</strain>
        <tissue evidence="2">Whole-organism</tissue>
    </source>
</reference>
<feature type="compositionally biased region" description="Basic and acidic residues" evidence="1">
    <location>
        <begin position="170"/>
        <end position="199"/>
    </location>
</feature>